<dbReference type="AlphaFoldDB" id="J9E5E2"/>
<dbReference type="Proteomes" id="UP000004810">
    <property type="component" value="Unassembled WGS sequence"/>
</dbReference>
<feature type="non-terminal residue" evidence="2">
    <location>
        <position position="1"/>
    </location>
</feature>
<protein>
    <submittedName>
        <fullName evidence="2">Uncharacterized protein</fullName>
    </submittedName>
</protein>
<evidence type="ECO:0000256" key="1">
    <source>
        <dbReference type="SAM" id="MobiDB-lite"/>
    </source>
</evidence>
<feature type="region of interest" description="Disordered" evidence="1">
    <location>
        <begin position="38"/>
        <end position="79"/>
    </location>
</feature>
<proteinExistence type="predicted"/>
<evidence type="ECO:0000313" key="3">
    <source>
        <dbReference type="Proteomes" id="UP000004810"/>
    </source>
</evidence>
<gene>
    <name evidence="2" type="ORF">WUBG_11713</name>
</gene>
<accession>J9E5E2</accession>
<sequence length="79" mass="9185">AASEQKMLVQIRQNSNLKSLVSFDPKSNVLLRIHNHIDNDDDDDYNDNITDNVDTTRRHHQRPPQLQLQQQKILAQANL</sequence>
<dbReference type="EMBL" id="ADBV01007837">
    <property type="protein sequence ID" value="EJW77378.1"/>
    <property type="molecule type" value="Genomic_DNA"/>
</dbReference>
<evidence type="ECO:0000313" key="2">
    <source>
        <dbReference type="EMBL" id="EJW77378.1"/>
    </source>
</evidence>
<comment type="caution">
    <text evidence="2">The sequence shown here is derived from an EMBL/GenBank/DDBJ whole genome shotgun (WGS) entry which is preliminary data.</text>
</comment>
<reference evidence="3" key="1">
    <citation type="submission" date="2012-08" db="EMBL/GenBank/DDBJ databases">
        <title>The Genome Sequence of Wuchereria bancrofti.</title>
        <authorList>
            <person name="Nutman T.B."/>
            <person name="Fink D.L."/>
            <person name="Russ C."/>
            <person name="Young S."/>
            <person name="Zeng Q."/>
            <person name="Koehrsen M."/>
            <person name="Alvarado L."/>
            <person name="Berlin A."/>
            <person name="Chapman S.B."/>
            <person name="Chen Z."/>
            <person name="Freedman E."/>
            <person name="Gellesch M."/>
            <person name="Goldberg J."/>
            <person name="Griggs A."/>
            <person name="Gujja S."/>
            <person name="Heilman E.R."/>
            <person name="Heiman D."/>
            <person name="Hepburn T."/>
            <person name="Howarth C."/>
            <person name="Jen D."/>
            <person name="Larson L."/>
            <person name="Lewis B."/>
            <person name="Mehta T."/>
            <person name="Park D."/>
            <person name="Pearson M."/>
            <person name="Roberts A."/>
            <person name="Saif S."/>
            <person name="Shea T."/>
            <person name="Shenoy N."/>
            <person name="Sisk P."/>
            <person name="Stolte C."/>
            <person name="Sykes S."/>
            <person name="Walk T."/>
            <person name="White J."/>
            <person name="Yandava C."/>
            <person name="Haas B."/>
            <person name="Henn M.R."/>
            <person name="Nusbaum C."/>
            <person name="Birren B."/>
        </authorList>
    </citation>
    <scope>NUCLEOTIDE SEQUENCE [LARGE SCALE GENOMIC DNA]</scope>
    <source>
        <strain evidence="3">NA</strain>
    </source>
</reference>
<name>J9E5E2_WUCBA</name>
<organism evidence="2 3">
    <name type="scientific">Wuchereria bancrofti</name>
    <dbReference type="NCBI Taxonomy" id="6293"/>
    <lineage>
        <taxon>Eukaryota</taxon>
        <taxon>Metazoa</taxon>
        <taxon>Ecdysozoa</taxon>
        <taxon>Nematoda</taxon>
        <taxon>Chromadorea</taxon>
        <taxon>Rhabditida</taxon>
        <taxon>Spirurina</taxon>
        <taxon>Spiruromorpha</taxon>
        <taxon>Filarioidea</taxon>
        <taxon>Onchocercidae</taxon>
        <taxon>Wuchereria</taxon>
    </lineage>
</organism>